<dbReference type="SUPFAM" id="SSF48452">
    <property type="entry name" value="TPR-like"/>
    <property type="match status" value="1"/>
</dbReference>
<evidence type="ECO:0000256" key="5">
    <source>
        <dbReference type="ARBA" id="ARBA00022694"/>
    </source>
</evidence>
<protein>
    <recommendedName>
        <fullName evidence="10">tRNA-dihydrouridine(16/17) synthase [NAD(P)(+)]</fullName>
        <ecNumber evidence="10">1.3.1.88</ecNumber>
    </recommendedName>
</protein>
<dbReference type="InterPro" id="IPR035587">
    <property type="entry name" value="DUS-like_FMN-bd"/>
</dbReference>
<keyword evidence="7" id="KW-0560">Oxidoreductase</keyword>
<reference evidence="19 20" key="1">
    <citation type="journal article" date="2018" name="Mol. Biol. Evol.">
        <title>Broad Genomic Sampling Reveals a Smut Pathogenic Ancestry of the Fungal Clade Ustilaginomycotina.</title>
        <authorList>
            <person name="Kijpornyongpan T."/>
            <person name="Mondo S.J."/>
            <person name="Barry K."/>
            <person name="Sandor L."/>
            <person name="Lee J."/>
            <person name="Lipzen A."/>
            <person name="Pangilinan J."/>
            <person name="LaButti K."/>
            <person name="Hainaut M."/>
            <person name="Henrissat B."/>
            <person name="Grigoriev I.V."/>
            <person name="Spatafora J.W."/>
            <person name="Aime M.C."/>
        </authorList>
    </citation>
    <scope>NUCLEOTIDE SEQUENCE [LARGE SCALE GENOMIC DNA]</scope>
    <source>
        <strain evidence="19 20">MCA 4186</strain>
    </source>
</reference>
<sequence length="791" mass="85025">MPSATSNEAGASASACALPVVETPVPPLDSFPPTGTPVHAKAAGFAFWRDVLGSPRRVIAPMVDASELPWRILSRRHGADLVYSPMISARQWGEPGKGKTRAKYCDALFNRPLGEEGARSLDLAGAQETDRPLLVQFAANDPQLLLAAARGVEDHCDGVDLNLGCPQHIAKRGHFGSYLQEDWPLIFSLINTLHLNLKVPVTAKMRVFPTTERTVAYARMLERAGAQVIAVHGRTREMKGHKTGLADWRKIRAVKEAVAVPVIANGNVLYPADVEEALRITGADAVMSAEGNLYTPTIFGESPAAPSQLYPMAPELPFPDIVELAREYLDIVAALKTPTAVSAIRSHLFKICRPAFEVHRDLRGDLGKARPEQSQSSDPAAIAAAFRPFVDLLAAQLEEDKKDPQYQQAPASRPPGSVPLRPDGGDVLAEGADPQRPSYIPHWLAQPYFRAPMPPQQGPDAETPEAQAAREARAERVLQTQTPQVRKRSESPAREAQGQAPVEINDKQAQDEQQMAASLDAPAGAAQAPADEAPGEDEPLVKKLRYALAAAAPVKAAANAHFTAGRFDEAVGSYNDALAILPPRPVPEESDGEGSDDGERQANVPVPEPVPRTRRGAGQAEPSRFVELADDEDPEESLLLLECAKARALLYSNMAACHLKLEDYKGAVAAASNSLADDPDYIKSLNRRAQANEALGGWSALSAALDDYKHLSRLPDTPAALRPTVRTKLAQLPPRVEAAATREKDEMMGKLKGIGDSVLGWFGLSTDNFQIQQQPGGGSSINFVPGKGAKK</sequence>
<comment type="cofactor">
    <cofactor evidence="1">
        <name>FMN</name>
        <dbReference type="ChEBI" id="CHEBI:58210"/>
    </cofactor>
</comment>
<evidence type="ECO:0000256" key="16">
    <source>
        <dbReference type="ARBA" id="ARBA00049467"/>
    </source>
</evidence>
<dbReference type="Gene3D" id="1.25.40.10">
    <property type="entry name" value="Tetratricopeptide repeat domain"/>
    <property type="match status" value="1"/>
</dbReference>
<proteinExistence type="inferred from homology"/>
<dbReference type="STRING" id="58919.A0A316ZI64"/>
<evidence type="ECO:0000313" key="19">
    <source>
        <dbReference type="EMBL" id="PWO00739.1"/>
    </source>
</evidence>
<keyword evidence="20" id="KW-1185">Reference proteome</keyword>
<evidence type="ECO:0000256" key="11">
    <source>
        <dbReference type="ARBA" id="ARBA00047287"/>
    </source>
</evidence>
<dbReference type="PANTHER" id="PTHR11082">
    <property type="entry name" value="TRNA-DIHYDROURIDINE SYNTHASE"/>
    <property type="match status" value="1"/>
</dbReference>
<evidence type="ECO:0000256" key="8">
    <source>
        <dbReference type="ARBA" id="ARBA00023027"/>
    </source>
</evidence>
<name>A0A316ZI64_9BASI</name>
<evidence type="ECO:0000256" key="15">
    <source>
        <dbReference type="ARBA" id="ARBA00049447"/>
    </source>
</evidence>
<keyword evidence="2" id="KW-0285">Flavoprotein</keyword>
<dbReference type="InterPro" id="IPR019734">
    <property type="entry name" value="TPR_rpt"/>
</dbReference>
<dbReference type="Proteomes" id="UP000245946">
    <property type="component" value="Unassembled WGS sequence"/>
</dbReference>
<comment type="catalytic activity">
    <reaction evidence="12">
        <text>5,6-dihydrouridine(16) in tRNA + NADP(+) = uridine(16) in tRNA + NADPH + H(+)</text>
        <dbReference type="Rhea" id="RHEA:53376"/>
        <dbReference type="Rhea" id="RHEA-COMP:13543"/>
        <dbReference type="Rhea" id="RHEA-COMP:13544"/>
        <dbReference type="ChEBI" id="CHEBI:15378"/>
        <dbReference type="ChEBI" id="CHEBI:57783"/>
        <dbReference type="ChEBI" id="CHEBI:58349"/>
        <dbReference type="ChEBI" id="CHEBI:65315"/>
        <dbReference type="ChEBI" id="CHEBI:74443"/>
        <dbReference type="EC" id="1.3.1.88"/>
    </reaction>
    <physiologicalReaction direction="right-to-left" evidence="12">
        <dbReference type="Rhea" id="RHEA:53378"/>
    </physiologicalReaction>
</comment>
<dbReference type="EMBL" id="KZ819284">
    <property type="protein sequence ID" value="PWO00739.1"/>
    <property type="molecule type" value="Genomic_DNA"/>
</dbReference>
<keyword evidence="6" id="KW-0521">NADP</keyword>
<dbReference type="SUPFAM" id="SSF51395">
    <property type="entry name" value="FMN-linked oxidoreductases"/>
    <property type="match status" value="1"/>
</dbReference>
<dbReference type="PANTHER" id="PTHR11082:SF5">
    <property type="entry name" value="TRNA-DIHYDROURIDINE(16_17) SYNTHASE [NAD(P)(+)]-LIKE"/>
    <property type="match status" value="1"/>
</dbReference>
<dbReference type="Pfam" id="PF01207">
    <property type="entry name" value="Dus"/>
    <property type="match status" value="1"/>
</dbReference>
<comment type="catalytic activity">
    <reaction evidence="15">
        <text>a 5,6-dihydrouridine in mRNA + NADP(+) = a uridine in mRNA + NADPH + H(+)</text>
        <dbReference type="Rhea" id="RHEA:69855"/>
        <dbReference type="Rhea" id="RHEA-COMP:14658"/>
        <dbReference type="Rhea" id="RHEA-COMP:17789"/>
        <dbReference type="ChEBI" id="CHEBI:15378"/>
        <dbReference type="ChEBI" id="CHEBI:57783"/>
        <dbReference type="ChEBI" id="CHEBI:58349"/>
        <dbReference type="ChEBI" id="CHEBI:65315"/>
        <dbReference type="ChEBI" id="CHEBI:74443"/>
    </reaction>
    <physiologicalReaction direction="right-to-left" evidence="15">
        <dbReference type="Rhea" id="RHEA:69857"/>
    </physiologicalReaction>
</comment>
<accession>A0A316ZI64</accession>
<comment type="catalytic activity">
    <reaction evidence="16">
        <text>5,6-dihydrouridine(17) in tRNA + NADP(+) = uridine(17) in tRNA + NADPH + H(+)</text>
        <dbReference type="Rhea" id="RHEA:53368"/>
        <dbReference type="Rhea" id="RHEA-COMP:13541"/>
        <dbReference type="Rhea" id="RHEA-COMP:13542"/>
        <dbReference type="ChEBI" id="CHEBI:15378"/>
        <dbReference type="ChEBI" id="CHEBI:57783"/>
        <dbReference type="ChEBI" id="CHEBI:58349"/>
        <dbReference type="ChEBI" id="CHEBI:65315"/>
        <dbReference type="ChEBI" id="CHEBI:74443"/>
        <dbReference type="EC" id="1.3.1.88"/>
    </reaction>
    <physiologicalReaction direction="right-to-left" evidence="16">
        <dbReference type="Rhea" id="RHEA:53370"/>
    </physiologicalReaction>
</comment>
<feature type="domain" description="DUS-like FMN-binding" evidence="18">
    <location>
        <begin position="59"/>
        <end position="367"/>
    </location>
</feature>
<keyword evidence="3" id="KW-0288">FMN</keyword>
<dbReference type="OrthoDB" id="272303at2759"/>
<feature type="compositionally biased region" description="Low complexity" evidence="17">
    <location>
        <begin position="516"/>
        <end position="532"/>
    </location>
</feature>
<organism evidence="19 20">
    <name type="scientific">Tilletiopsis washingtonensis</name>
    <dbReference type="NCBI Taxonomy" id="58919"/>
    <lineage>
        <taxon>Eukaryota</taxon>
        <taxon>Fungi</taxon>
        <taxon>Dikarya</taxon>
        <taxon>Basidiomycota</taxon>
        <taxon>Ustilaginomycotina</taxon>
        <taxon>Exobasidiomycetes</taxon>
        <taxon>Entylomatales</taxon>
        <taxon>Entylomatales incertae sedis</taxon>
        <taxon>Tilletiopsis</taxon>
    </lineage>
</organism>
<dbReference type="RefSeq" id="XP_025601017.1">
    <property type="nucleotide sequence ID" value="XM_025740763.1"/>
</dbReference>
<evidence type="ECO:0000256" key="10">
    <source>
        <dbReference type="ARBA" id="ARBA00038890"/>
    </source>
</evidence>
<comment type="catalytic activity">
    <reaction evidence="14">
        <text>5,6-dihydrouridine(16) in tRNA + NAD(+) = uridine(16) in tRNA + NADH + H(+)</text>
        <dbReference type="Rhea" id="RHEA:53380"/>
        <dbReference type="Rhea" id="RHEA-COMP:13543"/>
        <dbReference type="Rhea" id="RHEA-COMP:13544"/>
        <dbReference type="ChEBI" id="CHEBI:15378"/>
        <dbReference type="ChEBI" id="CHEBI:57540"/>
        <dbReference type="ChEBI" id="CHEBI:57945"/>
        <dbReference type="ChEBI" id="CHEBI:65315"/>
        <dbReference type="ChEBI" id="CHEBI:74443"/>
        <dbReference type="EC" id="1.3.1.88"/>
    </reaction>
    <physiologicalReaction direction="right-to-left" evidence="14">
        <dbReference type="Rhea" id="RHEA:53382"/>
    </physiologicalReaction>
</comment>
<dbReference type="EC" id="1.3.1.88" evidence="10"/>
<comment type="catalytic activity">
    <reaction evidence="13">
        <text>a 5,6-dihydrouridine in mRNA + NAD(+) = a uridine in mRNA + NADH + H(+)</text>
        <dbReference type="Rhea" id="RHEA:69851"/>
        <dbReference type="Rhea" id="RHEA-COMP:14658"/>
        <dbReference type="Rhea" id="RHEA-COMP:17789"/>
        <dbReference type="ChEBI" id="CHEBI:15378"/>
        <dbReference type="ChEBI" id="CHEBI:57540"/>
        <dbReference type="ChEBI" id="CHEBI:57945"/>
        <dbReference type="ChEBI" id="CHEBI:65315"/>
        <dbReference type="ChEBI" id="CHEBI:74443"/>
    </reaction>
    <physiologicalReaction direction="right-to-left" evidence="13">
        <dbReference type="Rhea" id="RHEA:69853"/>
    </physiologicalReaction>
</comment>
<evidence type="ECO:0000259" key="18">
    <source>
        <dbReference type="Pfam" id="PF01207"/>
    </source>
</evidence>
<dbReference type="SMART" id="SM00028">
    <property type="entry name" value="TPR"/>
    <property type="match status" value="2"/>
</dbReference>
<dbReference type="AlphaFoldDB" id="A0A316ZI64"/>
<feature type="region of interest" description="Disordered" evidence="17">
    <location>
        <begin position="401"/>
        <end position="537"/>
    </location>
</feature>
<dbReference type="GO" id="GO:0006397">
    <property type="term" value="P:mRNA processing"/>
    <property type="evidence" value="ECO:0007669"/>
    <property type="project" value="UniProtKB-KW"/>
</dbReference>
<dbReference type="InterPro" id="IPR013785">
    <property type="entry name" value="Aldolase_TIM"/>
</dbReference>
<evidence type="ECO:0000256" key="4">
    <source>
        <dbReference type="ARBA" id="ARBA00022664"/>
    </source>
</evidence>
<comment type="similarity">
    <text evidence="9">Belongs to the Dus family. Dus1 subfamily.</text>
</comment>
<evidence type="ECO:0000256" key="17">
    <source>
        <dbReference type="SAM" id="MobiDB-lite"/>
    </source>
</evidence>
<evidence type="ECO:0000313" key="20">
    <source>
        <dbReference type="Proteomes" id="UP000245946"/>
    </source>
</evidence>
<dbReference type="GO" id="GO:0050660">
    <property type="term" value="F:flavin adenine dinucleotide binding"/>
    <property type="evidence" value="ECO:0007669"/>
    <property type="project" value="InterPro"/>
</dbReference>
<evidence type="ECO:0000256" key="14">
    <source>
        <dbReference type="ARBA" id="ARBA00048934"/>
    </source>
</evidence>
<dbReference type="CDD" id="cd02801">
    <property type="entry name" value="DUS_like_FMN"/>
    <property type="match status" value="1"/>
</dbReference>
<dbReference type="InterPro" id="IPR018517">
    <property type="entry name" value="tRNA_hU_synthase_CS"/>
</dbReference>
<evidence type="ECO:0000256" key="13">
    <source>
        <dbReference type="ARBA" id="ARBA00048342"/>
    </source>
</evidence>
<dbReference type="PROSITE" id="PS01136">
    <property type="entry name" value="UPF0034"/>
    <property type="match status" value="1"/>
</dbReference>
<dbReference type="InterPro" id="IPR011990">
    <property type="entry name" value="TPR-like_helical_dom_sf"/>
</dbReference>
<evidence type="ECO:0000256" key="3">
    <source>
        <dbReference type="ARBA" id="ARBA00022643"/>
    </source>
</evidence>
<evidence type="ECO:0000256" key="12">
    <source>
        <dbReference type="ARBA" id="ARBA00047652"/>
    </source>
</evidence>
<comment type="catalytic activity">
    <reaction evidence="11">
        <text>5,6-dihydrouridine(17) in tRNA + NAD(+) = uridine(17) in tRNA + NADH + H(+)</text>
        <dbReference type="Rhea" id="RHEA:53372"/>
        <dbReference type="Rhea" id="RHEA-COMP:13541"/>
        <dbReference type="Rhea" id="RHEA-COMP:13542"/>
        <dbReference type="ChEBI" id="CHEBI:15378"/>
        <dbReference type="ChEBI" id="CHEBI:57540"/>
        <dbReference type="ChEBI" id="CHEBI:57945"/>
        <dbReference type="ChEBI" id="CHEBI:65315"/>
        <dbReference type="ChEBI" id="CHEBI:74443"/>
        <dbReference type="EC" id="1.3.1.88"/>
    </reaction>
    <physiologicalReaction direction="right-to-left" evidence="11">
        <dbReference type="Rhea" id="RHEA:53374"/>
    </physiologicalReaction>
</comment>
<keyword evidence="5" id="KW-0819">tRNA processing</keyword>
<feature type="region of interest" description="Disordered" evidence="17">
    <location>
        <begin position="581"/>
        <end position="624"/>
    </location>
</feature>
<keyword evidence="4" id="KW-0507">mRNA processing</keyword>
<evidence type="ECO:0000256" key="1">
    <source>
        <dbReference type="ARBA" id="ARBA00001917"/>
    </source>
</evidence>
<evidence type="ECO:0000256" key="2">
    <source>
        <dbReference type="ARBA" id="ARBA00022630"/>
    </source>
</evidence>
<evidence type="ECO:0000256" key="7">
    <source>
        <dbReference type="ARBA" id="ARBA00023002"/>
    </source>
</evidence>
<evidence type="ECO:0000256" key="9">
    <source>
        <dbReference type="ARBA" id="ARBA00038313"/>
    </source>
</evidence>
<dbReference type="GeneID" id="37268307"/>
<keyword evidence="8" id="KW-0520">NAD</keyword>
<evidence type="ECO:0000256" key="6">
    <source>
        <dbReference type="ARBA" id="ARBA00022857"/>
    </source>
</evidence>
<dbReference type="Gene3D" id="3.20.20.70">
    <property type="entry name" value="Aldolase class I"/>
    <property type="match status" value="1"/>
</dbReference>
<dbReference type="GO" id="GO:0017150">
    <property type="term" value="F:tRNA dihydrouridine synthase activity"/>
    <property type="evidence" value="ECO:0007669"/>
    <property type="project" value="InterPro"/>
</dbReference>
<gene>
    <name evidence="19" type="ORF">FA09DRAFT_314401</name>
</gene>